<evidence type="ECO:0000256" key="3">
    <source>
        <dbReference type="ARBA" id="ARBA00023052"/>
    </source>
</evidence>
<dbReference type="InterPro" id="IPR005475">
    <property type="entry name" value="Transketolase-like_Pyr-bd"/>
</dbReference>
<comment type="cofactor">
    <cofactor evidence="1">
        <name>thiamine diphosphate</name>
        <dbReference type="ChEBI" id="CHEBI:58937"/>
    </cofactor>
</comment>
<proteinExistence type="inferred from homology"/>
<evidence type="ECO:0000256" key="1">
    <source>
        <dbReference type="ARBA" id="ARBA00001964"/>
    </source>
</evidence>
<dbReference type="InterPro" id="IPR029061">
    <property type="entry name" value="THDP-binding"/>
</dbReference>
<dbReference type="HOGENOM" id="CLU_009227_1_1_0"/>
<dbReference type="Pfam" id="PF02779">
    <property type="entry name" value="Transket_pyr"/>
    <property type="match status" value="1"/>
</dbReference>
<dbReference type="EMBL" id="AXZF01000033">
    <property type="protein sequence ID" value="ERT69178.1"/>
    <property type="molecule type" value="Genomic_DNA"/>
</dbReference>
<dbReference type="InterPro" id="IPR009014">
    <property type="entry name" value="Transketo_C/PFOR_II"/>
</dbReference>
<comment type="caution">
    <text evidence="5">The sequence shown here is derived from an EMBL/GenBank/DDBJ whole genome shotgun (WGS) entry which is preliminary data.</text>
</comment>
<evidence type="ECO:0000313" key="6">
    <source>
        <dbReference type="Proteomes" id="UP000017081"/>
    </source>
</evidence>
<dbReference type="PANTHER" id="PTHR43825:SF1">
    <property type="entry name" value="TRANSKETOLASE-LIKE PYRIMIDINE-BINDING DOMAIN-CONTAINING PROTEIN"/>
    <property type="match status" value="1"/>
</dbReference>
<keyword evidence="6" id="KW-1185">Reference proteome</keyword>
<dbReference type="eggNOG" id="COG3958">
    <property type="taxonomic scope" value="Bacteria"/>
</dbReference>
<sequence length="320" mass="35127">MTMSNLILETTEMRKAYSETLKELIKEDKNVYVLEADLSEAITTTSIGVDYPNNFVNCGIMEANMVGVASGLSLLGKIPFIHTFSPFATRRCYDQIFLSGGFAKTNIKILGSDTGITSQYNGGTHTSFEDIALMREIPGATVITATDATMLKYLIREIKDIYGIHYITTIRKNAYKIYDENEKFEIGKGKVLKDGKDFTIISSGIMVAEALKAAEDLEKQGISAAVIDMFTIKPIDKNLIIEYAKKTGKIITAENHNVTGGLGSAVAEVLVENYPVPMRKVGVEDRFGQVGTQDFLQKEYGLTAEKIIEKASELALGGKL</sequence>
<gene>
    <name evidence="5" type="ORF">HMPREF0202_00912</name>
</gene>
<dbReference type="Pfam" id="PF02780">
    <property type="entry name" value="Transketolase_C"/>
    <property type="match status" value="1"/>
</dbReference>
<dbReference type="Proteomes" id="UP000017081">
    <property type="component" value="Unassembled WGS sequence"/>
</dbReference>
<dbReference type="SUPFAM" id="SSF52518">
    <property type="entry name" value="Thiamin diphosphate-binding fold (THDP-binding)"/>
    <property type="match status" value="1"/>
</dbReference>
<protein>
    <recommendedName>
        <fullName evidence="4">Transketolase-like pyrimidine-binding domain-containing protein</fullName>
    </recommendedName>
</protein>
<dbReference type="InterPro" id="IPR033248">
    <property type="entry name" value="Transketolase_C"/>
</dbReference>
<evidence type="ECO:0000256" key="2">
    <source>
        <dbReference type="ARBA" id="ARBA00007131"/>
    </source>
</evidence>
<dbReference type="InterPro" id="IPR051157">
    <property type="entry name" value="PDH/Transketolase"/>
</dbReference>
<dbReference type="Gene3D" id="3.40.50.970">
    <property type="match status" value="1"/>
</dbReference>
<dbReference type="PANTHER" id="PTHR43825">
    <property type="entry name" value="PYRUVATE DEHYDROGENASE E1 COMPONENT"/>
    <property type="match status" value="1"/>
</dbReference>
<evidence type="ECO:0000259" key="4">
    <source>
        <dbReference type="SMART" id="SM00861"/>
    </source>
</evidence>
<reference evidence="5 6" key="1">
    <citation type="submission" date="2013-08" db="EMBL/GenBank/DDBJ databases">
        <authorList>
            <person name="Weinstock G."/>
            <person name="Sodergren E."/>
            <person name="Wylie T."/>
            <person name="Fulton L."/>
            <person name="Fulton R."/>
            <person name="Fronick C."/>
            <person name="O'Laughlin M."/>
            <person name="Godfrey J."/>
            <person name="Miner T."/>
            <person name="Herter B."/>
            <person name="Appelbaum E."/>
            <person name="Cordes M."/>
            <person name="Lek S."/>
            <person name="Wollam A."/>
            <person name="Pepin K.H."/>
            <person name="Palsikar V.B."/>
            <person name="Mitreva M."/>
            <person name="Wilson R.K."/>
        </authorList>
    </citation>
    <scope>NUCLEOTIDE SEQUENCE [LARGE SCALE GENOMIC DNA]</scope>
    <source>
        <strain evidence="5 6">ATCC BAA-474</strain>
    </source>
</reference>
<dbReference type="SUPFAM" id="SSF52922">
    <property type="entry name" value="TK C-terminal domain-like"/>
    <property type="match status" value="1"/>
</dbReference>
<dbReference type="AlphaFoldDB" id="U7VEH2"/>
<dbReference type="FunFam" id="3.40.50.970:FF:000129">
    <property type="entry name" value="Transketolase"/>
    <property type="match status" value="1"/>
</dbReference>
<organism evidence="5 6">
    <name type="scientific">Cetobacterium somerae ATCC BAA-474</name>
    <dbReference type="NCBI Taxonomy" id="1319815"/>
    <lineage>
        <taxon>Bacteria</taxon>
        <taxon>Fusobacteriati</taxon>
        <taxon>Fusobacteriota</taxon>
        <taxon>Fusobacteriia</taxon>
        <taxon>Fusobacteriales</taxon>
        <taxon>Fusobacteriaceae</taxon>
        <taxon>Cetobacterium</taxon>
    </lineage>
</organism>
<dbReference type="Gene3D" id="3.40.50.920">
    <property type="match status" value="1"/>
</dbReference>
<dbReference type="PATRIC" id="fig|1319815.3.peg.876"/>
<dbReference type="CDD" id="cd07033">
    <property type="entry name" value="TPP_PYR_DXS_TK_like"/>
    <property type="match status" value="1"/>
</dbReference>
<dbReference type="SMART" id="SM00861">
    <property type="entry name" value="Transket_pyr"/>
    <property type="match status" value="1"/>
</dbReference>
<comment type="similarity">
    <text evidence="2">Belongs to the transketolase family.</text>
</comment>
<dbReference type="STRING" id="1319815.HMPREF0202_00912"/>
<accession>U7VEH2</accession>
<keyword evidence="3" id="KW-0786">Thiamine pyrophosphate</keyword>
<feature type="domain" description="Transketolase-like pyrimidine-binding" evidence="4">
    <location>
        <begin position="11"/>
        <end position="177"/>
    </location>
</feature>
<evidence type="ECO:0000313" key="5">
    <source>
        <dbReference type="EMBL" id="ERT69178.1"/>
    </source>
</evidence>
<name>U7VEH2_9FUSO</name>